<evidence type="ECO:0000256" key="1">
    <source>
        <dbReference type="SAM" id="MobiDB-lite"/>
    </source>
</evidence>
<dbReference type="Proteomes" id="UP000799436">
    <property type="component" value="Unassembled WGS sequence"/>
</dbReference>
<evidence type="ECO:0000313" key="3">
    <source>
        <dbReference type="Proteomes" id="UP000799436"/>
    </source>
</evidence>
<feature type="region of interest" description="Disordered" evidence="1">
    <location>
        <begin position="465"/>
        <end position="494"/>
    </location>
</feature>
<feature type="region of interest" description="Disordered" evidence="1">
    <location>
        <begin position="165"/>
        <end position="197"/>
    </location>
</feature>
<feature type="compositionally biased region" description="Basic and acidic residues" evidence="1">
    <location>
        <begin position="310"/>
        <end position="326"/>
    </location>
</feature>
<proteinExistence type="predicted"/>
<accession>A0A6G1LNC9</accession>
<feature type="region of interest" description="Disordered" evidence="1">
    <location>
        <begin position="232"/>
        <end position="260"/>
    </location>
</feature>
<protein>
    <submittedName>
        <fullName evidence="2">Uncharacterized protein</fullName>
    </submittedName>
</protein>
<keyword evidence="3" id="KW-1185">Reference proteome</keyword>
<feature type="compositionally biased region" description="Basic residues" evidence="1">
    <location>
        <begin position="178"/>
        <end position="189"/>
    </location>
</feature>
<feature type="region of interest" description="Disordered" evidence="1">
    <location>
        <begin position="1"/>
        <end position="20"/>
    </location>
</feature>
<organism evidence="2 3">
    <name type="scientific">Teratosphaeria nubilosa</name>
    <dbReference type="NCBI Taxonomy" id="161662"/>
    <lineage>
        <taxon>Eukaryota</taxon>
        <taxon>Fungi</taxon>
        <taxon>Dikarya</taxon>
        <taxon>Ascomycota</taxon>
        <taxon>Pezizomycotina</taxon>
        <taxon>Dothideomycetes</taxon>
        <taxon>Dothideomycetidae</taxon>
        <taxon>Mycosphaerellales</taxon>
        <taxon>Teratosphaeriaceae</taxon>
        <taxon>Teratosphaeria</taxon>
    </lineage>
</organism>
<dbReference type="AlphaFoldDB" id="A0A6G1LNC9"/>
<reference evidence="2" key="1">
    <citation type="journal article" date="2020" name="Stud. Mycol.">
        <title>101 Dothideomycetes genomes: a test case for predicting lifestyles and emergence of pathogens.</title>
        <authorList>
            <person name="Haridas S."/>
            <person name="Albert R."/>
            <person name="Binder M."/>
            <person name="Bloem J."/>
            <person name="Labutti K."/>
            <person name="Salamov A."/>
            <person name="Andreopoulos B."/>
            <person name="Baker S."/>
            <person name="Barry K."/>
            <person name="Bills G."/>
            <person name="Bluhm B."/>
            <person name="Cannon C."/>
            <person name="Castanera R."/>
            <person name="Culley D."/>
            <person name="Daum C."/>
            <person name="Ezra D."/>
            <person name="Gonzalez J."/>
            <person name="Henrissat B."/>
            <person name="Kuo A."/>
            <person name="Liang C."/>
            <person name="Lipzen A."/>
            <person name="Lutzoni F."/>
            <person name="Magnuson J."/>
            <person name="Mondo S."/>
            <person name="Nolan M."/>
            <person name="Ohm R."/>
            <person name="Pangilinan J."/>
            <person name="Park H.-J."/>
            <person name="Ramirez L."/>
            <person name="Alfaro M."/>
            <person name="Sun H."/>
            <person name="Tritt A."/>
            <person name="Yoshinaga Y."/>
            <person name="Zwiers L.-H."/>
            <person name="Turgeon B."/>
            <person name="Goodwin S."/>
            <person name="Spatafora J."/>
            <person name="Crous P."/>
            <person name="Grigoriev I."/>
        </authorList>
    </citation>
    <scope>NUCLEOTIDE SEQUENCE</scope>
    <source>
        <strain evidence="2">CBS 116005</strain>
    </source>
</reference>
<evidence type="ECO:0000313" key="2">
    <source>
        <dbReference type="EMBL" id="KAF2774140.1"/>
    </source>
</evidence>
<gene>
    <name evidence="2" type="ORF">EJ03DRAFT_332651</name>
</gene>
<feature type="compositionally biased region" description="Basic residues" evidence="1">
    <location>
        <begin position="7"/>
        <end position="20"/>
    </location>
</feature>
<dbReference type="EMBL" id="ML995808">
    <property type="protein sequence ID" value="KAF2774140.1"/>
    <property type="molecule type" value="Genomic_DNA"/>
</dbReference>
<feature type="region of interest" description="Disordered" evidence="1">
    <location>
        <begin position="540"/>
        <end position="582"/>
    </location>
</feature>
<name>A0A6G1LNC9_9PEZI</name>
<feature type="region of interest" description="Disordered" evidence="1">
    <location>
        <begin position="62"/>
        <end position="126"/>
    </location>
</feature>
<feature type="compositionally biased region" description="Polar residues" evidence="1">
    <location>
        <begin position="232"/>
        <end position="253"/>
    </location>
</feature>
<sequence length="597" mass="65485">MDWTGGARRRFAAGKKHATLQKQKAHFAKFRATLQNSSRSQRSFQPDYGSVKSSYRTVLANVARDHRPHVRNRSNNQAAPKRSRSRSPRIEASSAGVAHSEASSPCKGPPYSSSACNGESFVPPARRDAVPQSLTDEELLRSSKQRLLARSDWLGLSKKRSAPAIRFPSASDRDDVGKRRKIRKSHHYSKPAGPRAHTPIFEERIPNANAFMNGGLLAQNFDIWIGTEALATQTAPSQHSQPSRHTSMRQPSTELGPLSEEPMLLGDDGDSYDLGEALTESIPSVQALTDASHLIKQHPITPFNNLGGSRRPEHLHTVSDTDTARDDSISSTALEDQNHASINYSIELSHAAQNFHRNDMAIDDQLRLPQDLSRQHSAKDIAICSPGDVIYDRPPSRDELVQKVVDPATDHAHEEDLWRMTVGVQHEPSSHASVAALKSSSTHQTNSDSDYRAAAAVERARIDQGLPLPSTPKGRGTQAPAFSVGGAEDTTHPVTDPSLPASLELYDRLARVPAPVTEPKTWEADETHALWRDFCGVDDYKSESSEQPGNSEATIERGDQRRTVGGPTSMLVHDFSGGDKQQLSSWSMIPQILAKEA</sequence>
<dbReference type="OrthoDB" id="5426563at2759"/>
<feature type="region of interest" description="Disordered" evidence="1">
    <location>
        <begin position="302"/>
        <end position="326"/>
    </location>
</feature>